<evidence type="ECO:0000313" key="1">
    <source>
        <dbReference type="EMBL" id="AYR06181.1"/>
    </source>
</evidence>
<geneLocation type="plastid" evidence="1"/>
<dbReference type="Gene3D" id="3.10.20.30">
    <property type="match status" value="1"/>
</dbReference>
<gene>
    <name evidence="1" type="primary">thiS</name>
</gene>
<dbReference type="EMBL" id="MH281629">
    <property type="protein sequence ID" value="AYR06181.1"/>
    <property type="molecule type" value="Genomic_DNA"/>
</dbReference>
<dbReference type="SUPFAM" id="SSF54285">
    <property type="entry name" value="MoaD/ThiS"/>
    <property type="match status" value="1"/>
</dbReference>
<dbReference type="AlphaFoldDB" id="A0A3G3MH96"/>
<dbReference type="CDD" id="cd00565">
    <property type="entry name" value="Ubl_ThiS"/>
    <property type="match status" value="1"/>
</dbReference>
<proteinExistence type="predicted"/>
<reference evidence="1" key="1">
    <citation type="journal article" date="2018" name="Genome Biol. Evol.">
        <title>Mitochondrial and Plastid Genomes from Coralline Red Algae Provide Insights into the Incongruent Evolutionary Histories of Organelles.</title>
        <authorList>
            <person name="Lee J."/>
            <person name="Song H.J."/>
            <person name="In Park S."/>
            <person name="Lee Y.M."/>
            <person name="Jeong S.Y."/>
            <person name="Oh Cho T."/>
            <person name="Kim J.H."/>
            <person name="Choi H.G."/>
            <person name="Choi C.G."/>
            <person name="Nelson W.A."/>
            <person name="Fredericq S."/>
            <person name="Bhattacharya D."/>
            <person name="Su Yoon H."/>
        </authorList>
    </citation>
    <scope>NUCLEOTIDE SEQUENCE</scope>
</reference>
<dbReference type="NCBIfam" id="TIGR01683">
    <property type="entry name" value="thiS"/>
    <property type="match status" value="1"/>
</dbReference>
<sequence length="71" mass="7876">MLTNYIAIRLNGEPFNCLSTMSLKDMLIYLDFELDSSVIEYNSQIIQQNDLSHVLLNPGDKVEVVTIAGGG</sequence>
<accession>A0A3G3MH96</accession>
<dbReference type="Pfam" id="PF02597">
    <property type="entry name" value="ThiS"/>
    <property type="match status" value="1"/>
</dbReference>
<dbReference type="InterPro" id="IPR010035">
    <property type="entry name" value="Thi_S"/>
</dbReference>
<dbReference type="InterPro" id="IPR003749">
    <property type="entry name" value="ThiS/MoaD-like"/>
</dbReference>
<dbReference type="PANTHER" id="PTHR34472:SF1">
    <property type="entry name" value="SULFUR CARRIER PROTEIN THIS"/>
    <property type="match status" value="1"/>
</dbReference>
<dbReference type="PANTHER" id="PTHR34472">
    <property type="entry name" value="SULFUR CARRIER PROTEIN THIS"/>
    <property type="match status" value="1"/>
</dbReference>
<keyword evidence="1" id="KW-0934">Plastid</keyword>
<name>A0A3G3MH96_9FLOR</name>
<protein>
    <submittedName>
        <fullName evidence="1">Thiamine biosynthesis protein S</fullName>
    </submittedName>
</protein>
<dbReference type="InterPro" id="IPR016155">
    <property type="entry name" value="Mopterin_synth/thiamin_S_b"/>
</dbReference>
<organism evidence="1">
    <name type="scientific">Renouxia sp</name>
    <dbReference type="NCBI Taxonomy" id="2485823"/>
    <lineage>
        <taxon>Eukaryota</taxon>
        <taxon>Rhodophyta</taxon>
        <taxon>Florideophyceae</taxon>
        <taxon>Corallinophycidae</taxon>
        <taxon>Rhodogorgonales</taxon>
        <taxon>Rhodogorgonaceae</taxon>
        <taxon>Renouxia</taxon>
    </lineage>
</organism>
<dbReference type="InterPro" id="IPR012675">
    <property type="entry name" value="Beta-grasp_dom_sf"/>
</dbReference>